<name>A0ABP6WIZ2_9ACTN</name>
<sequence>MLIFPGRSALTSHTHVALSFLERTLRRELRTPHSNTRATQPHSNLSARTQWALRLTRPDSTPTAQDLGAEWTRLRACHKIQGSSVRVHELALKELLASAADRFNIRFLIIWTGVAADYDAESHQGNGDQEHDRFPREAPGAGRATRPGPHHRPPRSPQVEGDGTVSRTVLRVG</sequence>
<gene>
    <name evidence="2" type="ORF">GCM10022295_37920</name>
</gene>
<protein>
    <recommendedName>
        <fullName evidence="4">Transposase</fullName>
    </recommendedName>
</protein>
<evidence type="ECO:0000313" key="3">
    <source>
        <dbReference type="Proteomes" id="UP001500707"/>
    </source>
</evidence>
<organism evidence="2 3">
    <name type="scientific">Streptomyces osmaniensis</name>
    <dbReference type="NCBI Taxonomy" id="593134"/>
    <lineage>
        <taxon>Bacteria</taxon>
        <taxon>Bacillati</taxon>
        <taxon>Actinomycetota</taxon>
        <taxon>Actinomycetes</taxon>
        <taxon>Kitasatosporales</taxon>
        <taxon>Streptomycetaceae</taxon>
        <taxon>Streptomyces</taxon>
    </lineage>
</organism>
<evidence type="ECO:0000313" key="2">
    <source>
        <dbReference type="EMBL" id="GAA3552333.1"/>
    </source>
</evidence>
<comment type="caution">
    <text evidence="2">The sequence shown here is derived from an EMBL/GenBank/DDBJ whole genome shotgun (WGS) entry which is preliminary data.</text>
</comment>
<accession>A0ABP6WIZ2</accession>
<dbReference type="EMBL" id="BAABCE010000007">
    <property type="protein sequence ID" value="GAA3552333.1"/>
    <property type="molecule type" value="Genomic_DNA"/>
</dbReference>
<reference evidence="3" key="1">
    <citation type="journal article" date="2019" name="Int. J. Syst. Evol. Microbiol.">
        <title>The Global Catalogue of Microorganisms (GCM) 10K type strain sequencing project: providing services to taxonomists for standard genome sequencing and annotation.</title>
        <authorList>
            <consortium name="The Broad Institute Genomics Platform"/>
            <consortium name="The Broad Institute Genome Sequencing Center for Infectious Disease"/>
            <person name="Wu L."/>
            <person name="Ma J."/>
        </authorList>
    </citation>
    <scope>NUCLEOTIDE SEQUENCE [LARGE SCALE GENOMIC DNA]</scope>
    <source>
        <strain evidence="3">JCM 17656</strain>
    </source>
</reference>
<dbReference type="RefSeq" id="WP_346182705.1">
    <property type="nucleotide sequence ID" value="NZ_BAABCE010000007.1"/>
</dbReference>
<feature type="region of interest" description="Disordered" evidence="1">
    <location>
        <begin position="122"/>
        <end position="173"/>
    </location>
</feature>
<dbReference type="Proteomes" id="UP001500707">
    <property type="component" value="Unassembled WGS sequence"/>
</dbReference>
<proteinExistence type="predicted"/>
<evidence type="ECO:0008006" key="4">
    <source>
        <dbReference type="Google" id="ProtNLM"/>
    </source>
</evidence>
<evidence type="ECO:0000256" key="1">
    <source>
        <dbReference type="SAM" id="MobiDB-lite"/>
    </source>
</evidence>
<keyword evidence="3" id="KW-1185">Reference proteome</keyword>